<name>A0A5A7MYM2_9PROT</name>
<dbReference type="Proteomes" id="UP000325187">
    <property type="component" value="Unassembled WGS sequence"/>
</dbReference>
<keyword evidence="2" id="KW-0472">Membrane</keyword>
<dbReference type="InterPro" id="IPR034746">
    <property type="entry name" value="POTRA"/>
</dbReference>
<dbReference type="PROSITE" id="PS51779">
    <property type="entry name" value="POTRA"/>
    <property type="match status" value="1"/>
</dbReference>
<evidence type="ECO:0000256" key="1">
    <source>
        <dbReference type="ARBA" id="ARBA00004370"/>
    </source>
</evidence>
<gene>
    <name evidence="4" type="ORF">JCM17845_17940</name>
</gene>
<evidence type="ECO:0000313" key="5">
    <source>
        <dbReference type="Proteomes" id="UP000325187"/>
    </source>
</evidence>
<protein>
    <recommendedName>
        <fullName evidence="3">POTRA domain-containing protein</fullName>
    </recommendedName>
</protein>
<comment type="caution">
    <text evidence="4">The sequence shown here is derived from an EMBL/GenBank/DDBJ whole genome shotgun (WGS) entry which is preliminary data.</text>
</comment>
<dbReference type="AlphaFoldDB" id="A0A5A7MYM2"/>
<dbReference type="GO" id="GO:0019867">
    <property type="term" value="C:outer membrane"/>
    <property type="evidence" value="ECO:0007669"/>
    <property type="project" value="InterPro"/>
</dbReference>
<organism evidence="4 5">
    <name type="scientific">Iodidimonas gelatinilytica</name>
    <dbReference type="NCBI Taxonomy" id="1236966"/>
    <lineage>
        <taxon>Bacteria</taxon>
        <taxon>Pseudomonadati</taxon>
        <taxon>Pseudomonadota</taxon>
        <taxon>Alphaproteobacteria</taxon>
        <taxon>Iodidimonadales</taxon>
        <taxon>Iodidimonadaceae</taxon>
        <taxon>Iodidimonas</taxon>
    </lineage>
</organism>
<evidence type="ECO:0000259" key="3">
    <source>
        <dbReference type="PROSITE" id="PS51779"/>
    </source>
</evidence>
<feature type="domain" description="POTRA" evidence="3">
    <location>
        <begin position="52"/>
        <end position="119"/>
    </location>
</feature>
<comment type="subcellular location">
    <subcellularLocation>
        <location evidence="1">Membrane</location>
    </subcellularLocation>
</comment>
<proteinExistence type="predicted"/>
<evidence type="ECO:0000256" key="2">
    <source>
        <dbReference type="ARBA" id="ARBA00023136"/>
    </source>
</evidence>
<accession>A0A5A7MYM2</accession>
<sequence>MNFNYYKRSVKLRSILLVRVLAFLFVIGCIGLLTVPASVKAQGSAPFPSGEGRIEGIAVSGIQRIEPATVVSYLSVRVGDPFDPERLDDSLKRLFATGLFADVSFDRNGNTLVIQVTENPIINRIIFDGNKRLDNEELSARCNCARVLFSPVPKCRPTYSACWTFTNGPGALLL</sequence>
<dbReference type="Gene3D" id="3.10.20.310">
    <property type="entry name" value="membrane protein fhac"/>
    <property type="match status" value="1"/>
</dbReference>
<evidence type="ECO:0000313" key="4">
    <source>
        <dbReference type="EMBL" id="GER01171.1"/>
    </source>
</evidence>
<reference evidence="4 5" key="1">
    <citation type="submission" date="2019-09" db="EMBL/GenBank/DDBJ databases">
        <title>NBRP : Genome information of microbial organism related human and environment.</title>
        <authorList>
            <person name="Hattori M."/>
            <person name="Oshima K."/>
            <person name="Inaba H."/>
            <person name="Suda W."/>
            <person name="Sakamoto M."/>
            <person name="Iino T."/>
            <person name="Kitahara M."/>
            <person name="Oshida Y."/>
            <person name="Iida T."/>
            <person name="Kudo T."/>
            <person name="Itoh T."/>
            <person name="Ohkuma M."/>
        </authorList>
    </citation>
    <scope>NUCLEOTIDE SEQUENCE [LARGE SCALE GENOMIC DNA]</scope>
    <source>
        <strain evidence="4 5">Mie-1</strain>
    </source>
</reference>
<keyword evidence="5" id="KW-1185">Reference proteome</keyword>
<dbReference type="InterPro" id="IPR010827">
    <property type="entry name" value="BamA/TamA_POTRA"/>
</dbReference>
<dbReference type="EMBL" id="BKCM01000008">
    <property type="protein sequence ID" value="GER01171.1"/>
    <property type="molecule type" value="Genomic_DNA"/>
</dbReference>
<dbReference type="Pfam" id="PF07244">
    <property type="entry name" value="POTRA"/>
    <property type="match status" value="1"/>
</dbReference>